<dbReference type="InterPro" id="IPR012899">
    <property type="entry name" value="LTXXQ"/>
</dbReference>
<sequence>MKKLTLYLVFIFACFAGNALAQRPTQNIDPEKLQAARIAFITSRIDLKPEQAEKFWPVFNKYTEQRESTMKSMSELNRGMESISEEEAKSRIQKRLQLQQKMLDDEKAFTAEISKVISAKQVLMLNNIARDFNRHIYQRQRGPNN</sequence>
<dbReference type="RefSeq" id="WP_146250904.1">
    <property type="nucleotide sequence ID" value="NZ_JBKBOX010000009.1"/>
</dbReference>
<reference evidence="2 3" key="1">
    <citation type="submission" date="2018-06" db="EMBL/GenBank/DDBJ databases">
        <title>Genomic Encyclopedia of Archaeal and Bacterial Type Strains, Phase II (KMG-II): from individual species to whole genera.</title>
        <authorList>
            <person name="Goeker M."/>
        </authorList>
    </citation>
    <scope>NUCLEOTIDE SEQUENCE [LARGE SCALE GENOMIC DNA]</scope>
    <source>
        <strain evidence="2 3">T4</strain>
    </source>
</reference>
<dbReference type="AlphaFoldDB" id="A0A326RPW6"/>
<feature type="chain" id="PRO_5016356587" description="LTXXQ motif family protein" evidence="1">
    <location>
        <begin position="22"/>
        <end position="145"/>
    </location>
</feature>
<proteinExistence type="predicted"/>
<comment type="caution">
    <text evidence="2">The sequence shown here is derived from an EMBL/GenBank/DDBJ whole genome shotgun (WGS) entry which is preliminary data.</text>
</comment>
<name>A0A326RPW6_9BACT</name>
<dbReference type="OrthoDB" id="675330at2"/>
<keyword evidence="3" id="KW-1185">Reference proteome</keyword>
<evidence type="ECO:0000313" key="3">
    <source>
        <dbReference type="Proteomes" id="UP000248917"/>
    </source>
</evidence>
<evidence type="ECO:0008006" key="4">
    <source>
        <dbReference type="Google" id="ProtNLM"/>
    </source>
</evidence>
<dbReference type="EMBL" id="QKTX01000010">
    <property type="protein sequence ID" value="PZV81603.1"/>
    <property type="molecule type" value="Genomic_DNA"/>
</dbReference>
<accession>A0A326RPW6</accession>
<evidence type="ECO:0000256" key="1">
    <source>
        <dbReference type="SAM" id="SignalP"/>
    </source>
</evidence>
<gene>
    <name evidence="2" type="ORF">CLV31_110136</name>
</gene>
<keyword evidence="1" id="KW-0732">Signal</keyword>
<evidence type="ECO:0000313" key="2">
    <source>
        <dbReference type="EMBL" id="PZV81603.1"/>
    </source>
</evidence>
<dbReference type="Pfam" id="PF07813">
    <property type="entry name" value="LTXXQ"/>
    <property type="match status" value="1"/>
</dbReference>
<organism evidence="2 3">
    <name type="scientific">Algoriphagus aquaeductus</name>
    <dbReference type="NCBI Taxonomy" id="475299"/>
    <lineage>
        <taxon>Bacteria</taxon>
        <taxon>Pseudomonadati</taxon>
        <taxon>Bacteroidota</taxon>
        <taxon>Cytophagia</taxon>
        <taxon>Cytophagales</taxon>
        <taxon>Cyclobacteriaceae</taxon>
        <taxon>Algoriphagus</taxon>
    </lineage>
</organism>
<dbReference type="Proteomes" id="UP000248917">
    <property type="component" value="Unassembled WGS sequence"/>
</dbReference>
<protein>
    <recommendedName>
        <fullName evidence="4">LTXXQ motif family protein</fullName>
    </recommendedName>
</protein>
<feature type="signal peptide" evidence="1">
    <location>
        <begin position="1"/>
        <end position="21"/>
    </location>
</feature>